<dbReference type="InterPro" id="IPR010982">
    <property type="entry name" value="Lambda_DNA-bd_dom_sf"/>
</dbReference>
<dbReference type="EMBL" id="DVIU01000258">
    <property type="protein sequence ID" value="HIS37438.1"/>
    <property type="molecule type" value="Genomic_DNA"/>
</dbReference>
<dbReference type="InterPro" id="IPR001387">
    <property type="entry name" value="Cro/C1-type_HTH"/>
</dbReference>
<feature type="domain" description="HTH cro/C1-type" evidence="1">
    <location>
        <begin position="11"/>
        <end position="66"/>
    </location>
</feature>
<sequence>MYKYKIDVVKALNDRGYNSYRLKQNGALSQGTITKLKNEGNVTLETLNAVCVMLRCQLSDIIEIEATNEEKIKFF</sequence>
<dbReference type="AlphaFoldDB" id="A0A9D1F0R8"/>
<organism evidence="2 3">
    <name type="scientific">Candidatus Scatousia excrementigallinarum</name>
    <dbReference type="NCBI Taxonomy" id="2840935"/>
    <lineage>
        <taxon>Bacteria</taxon>
        <taxon>Candidatus Scatousia</taxon>
    </lineage>
</organism>
<evidence type="ECO:0000259" key="1">
    <source>
        <dbReference type="Pfam" id="PF13443"/>
    </source>
</evidence>
<gene>
    <name evidence="2" type="ORF">IAC10_12595</name>
</gene>
<comment type="caution">
    <text evidence="2">The sequence shown here is derived from an EMBL/GenBank/DDBJ whole genome shotgun (WGS) entry which is preliminary data.</text>
</comment>
<dbReference type="Gene3D" id="1.10.260.40">
    <property type="entry name" value="lambda repressor-like DNA-binding domains"/>
    <property type="match status" value="1"/>
</dbReference>
<dbReference type="Proteomes" id="UP000823928">
    <property type="component" value="Unassembled WGS sequence"/>
</dbReference>
<dbReference type="SUPFAM" id="SSF47413">
    <property type="entry name" value="lambda repressor-like DNA-binding domains"/>
    <property type="match status" value="1"/>
</dbReference>
<dbReference type="GO" id="GO:0003677">
    <property type="term" value="F:DNA binding"/>
    <property type="evidence" value="ECO:0007669"/>
    <property type="project" value="InterPro"/>
</dbReference>
<evidence type="ECO:0000313" key="2">
    <source>
        <dbReference type="EMBL" id="HIS37438.1"/>
    </source>
</evidence>
<name>A0A9D1F0R8_9BACT</name>
<evidence type="ECO:0000313" key="3">
    <source>
        <dbReference type="Proteomes" id="UP000823928"/>
    </source>
</evidence>
<protein>
    <submittedName>
        <fullName evidence="2">Helix-turn-helix transcriptional regulator</fullName>
    </submittedName>
</protein>
<reference evidence="2" key="2">
    <citation type="journal article" date="2021" name="PeerJ">
        <title>Extensive microbial diversity within the chicken gut microbiome revealed by metagenomics and culture.</title>
        <authorList>
            <person name="Gilroy R."/>
            <person name="Ravi A."/>
            <person name="Getino M."/>
            <person name="Pursley I."/>
            <person name="Horton D.L."/>
            <person name="Alikhan N.F."/>
            <person name="Baker D."/>
            <person name="Gharbi K."/>
            <person name="Hall N."/>
            <person name="Watson M."/>
            <person name="Adriaenssens E.M."/>
            <person name="Foster-Nyarko E."/>
            <person name="Jarju S."/>
            <person name="Secka A."/>
            <person name="Antonio M."/>
            <person name="Oren A."/>
            <person name="Chaudhuri R.R."/>
            <person name="La Ragione R."/>
            <person name="Hildebrand F."/>
            <person name="Pallen M.J."/>
        </authorList>
    </citation>
    <scope>NUCLEOTIDE SEQUENCE</scope>
    <source>
        <strain evidence="2">6276</strain>
    </source>
</reference>
<reference evidence="2" key="1">
    <citation type="submission" date="2020-10" db="EMBL/GenBank/DDBJ databases">
        <authorList>
            <person name="Gilroy R."/>
        </authorList>
    </citation>
    <scope>NUCLEOTIDE SEQUENCE</scope>
    <source>
        <strain evidence="2">6276</strain>
    </source>
</reference>
<dbReference type="Pfam" id="PF13443">
    <property type="entry name" value="HTH_26"/>
    <property type="match status" value="1"/>
</dbReference>
<accession>A0A9D1F0R8</accession>
<proteinExistence type="predicted"/>